<keyword evidence="2" id="KW-1185">Reference proteome</keyword>
<proteinExistence type="predicted"/>
<comment type="caution">
    <text evidence="1">The sequence shown here is derived from an EMBL/GenBank/DDBJ whole genome shotgun (WGS) entry which is preliminary data.</text>
</comment>
<evidence type="ECO:0000313" key="1">
    <source>
        <dbReference type="EMBL" id="DAD18194.1"/>
    </source>
</evidence>
<evidence type="ECO:0000313" key="2">
    <source>
        <dbReference type="Proteomes" id="UP000607653"/>
    </source>
</evidence>
<accession>A0A822X9Q1</accession>
<protein>
    <submittedName>
        <fullName evidence="1">Uncharacterized protein</fullName>
    </submittedName>
</protein>
<dbReference type="AlphaFoldDB" id="A0A822X9Q1"/>
<reference evidence="1 2" key="1">
    <citation type="journal article" date="2020" name="Mol. Biol. Evol.">
        <title>Distinct Expression and Methylation Patterns for Genes with Different Fates following a Single Whole-Genome Duplication in Flowering Plants.</title>
        <authorList>
            <person name="Shi T."/>
            <person name="Rahmani R.S."/>
            <person name="Gugger P.F."/>
            <person name="Wang M."/>
            <person name="Li H."/>
            <person name="Zhang Y."/>
            <person name="Li Z."/>
            <person name="Wang Q."/>
            <person name="Van de Peer Y."/>
            <person name="Marchal K."/>
            <person name="Chen J."/>
        </authorList>
    </citation>
    <scope>NUCLEOTIDE SEQUENCE [LARGE SCALE GENOMIC DNA]</scope>
    <source>
        <tissue evidence="1">Leaf</tissue>
    </source>
</reference>
<dbReference type="EMBL" id="DUZY01000001">
    <property type="protein sequence ID" value="DAD18194.1"/>
    <property type="molecule type" value="Genomic_DNA"/>
</dbReference>
<name>A0A822X9Q1_NELNU</name>
<organism evidence="1 2">
    <name type="scientific">Nelumbo nucifera</name>
    <name type="common">Sacred lotus</name>
    <dbReference type="NCBI Taxonomy" id="4432"/>
    <lineage>
        <taxon>Eukaryota</taxon>
        <taxon>Viridiplantae</taxon>
        <taxon>Streptophyta</taxon>
        <taxon>Embryophyta</taxon>
        <taxon>Tracheophyta</taxon>
        <taxon>Spermatophyta</taxon>
        <taxon>Magnoliopsida</taxon>
        <taxon>Proteales</taxon>
        <taxon>Nelumbonaceae</taxon>
        <taxon>Nelumbo</taxon>
    </lineage>
</organism>
<sequence length="46" mass="4992">MLDVAVALTVRLGYMCYLGWAHQYHDVDETGRGSFEFAASAAIIAA</sequence>
<gene>
    <name evidence="1" type="ORF">HUJ06_019658</name>
</gene>
<dbReference type="Proteomes" id="UP000607653">
    <property type="component" value="Unassembled WGS sequence"/>
</dbReference>